<dbReference type="AlphaFoldDB" id="A0A0F6VZV8"/>
<feature type="domain" description="Aminoglycoside phosphotransferase" evidence="1">
    <location>
        <begin position="15"/>
        <end position="242"/>
    </location>
</feature>
<dbReference type="OrthoDB" id="3806873at2"/>
<gene>
    <name evidence="2" type="ORF">DB32_001022</name>
</gene>
<accession>A0A0F6VZV8</accession>
<dbReference type="EMBL" id="CP011125">
    <property type="protein sequence ID" value="AKF03873.1"/>
    <property type="molecule type" value="Genomic_DNA"/>
</dbReference>
<dbReference type="PANTHER" id="PTHR21310:SF42">
    <property type="entry name" value="BIFUNCTIONAL AAC_APH"/>
    <property type="match status" value="1"/>
</dbReference>
<dbReference type="Gene3D" id="3.90.1200.10">
    <property type="match status" value="1"/>
</dbReference>
<dbReference type="Proteomes" id="UP000034883">
    <property type="component" value="Chromosome"/>
</dbReference>
<organism evidence="2 3">
    <name type="scientific">Sandaracinus amylolyticus</name>
    <dbReference type="NCBI Taxonomy" id="927083"/>
    <lineage>
        <taxon>Bacteria</taxon>
        <taxon>Pseudomonadati</taxon>
        <taxon>Myxococcota</taxon>
        <taxon>Polyangia</taxon>
        <taxon>Polyangiales</taxon>
        <taxon>Sandaracinaceae</taxon>
        <taxon>Sandaracinus</taxon>
    </lineage>
</organism>
<dbReference type="InterPro" id="IPR051678">
    <property type="entry name" value="AGP_Transferase"/>
</dbReference>
<proteinExistence type="predicted"/>
<evidence type="ECO:0000313" key="3">
    <source>
        <dbReference type="Proteomes" id="UP000034883"/>
    </source>
</evidence>
<name>A0A0F6VZV8_9BACT</name>
<protein>
    <submittedName>
        <fullName evidence="2">Aminoglycoside phosphotransferase family protein</fullName>
    </submittedName>
</protein>
<evidence type="ECO:0000259" key="1">
    <source>
        <dbReference type="Pfam" id="PF01636"/>
    </source>
</evidence>
<dbReference type="RefSeq" id="WP_053231283.1">
    <property type="nucleotide sequence ID" value="NZ_CP011125.1"/>
</dbReference>
<keyword evidence="2" id="KW-0808">Transferase</keyword>
<dbReference type="STRING" id="927083.DB32_001022"/>
<dbReference type="InterPro" id="IPR011009">
    <property type="entry name" value="Kinase-like_dom_sf"/>
</dbReference>
<dbReference type="KEGG" id="samy:DB32_001022"/>
<dbReference type="Gene3D" id="3.30.200.20">
    <property type="entry name" value="Phosphorylase Kinase, domain 1"/>
    <property type="match status" value="1"/>
</dbReference>
<sequence length="277" mass="29966">MHDDPLERMPAGARITLLGEGTDFRAYDVDGRDVLRIPRHDGARDALLAEARWTAWLARRLPLPIPSYRHVVLSPRPFALYARLRGTPALRVALEQQDLAAIGARLGELLRVLHGLPLDPISGLQPDDDPTLAAWSAEALSDLRTAEQHGHHLDARWARELGSPPSVIAITPCVIHGDFAAEHVLLDEDAMPCGVIDWSDAVLGDPARDLAGLVHWGGAPMLASALQRYGSIDAATLERARWLATCRAVADVAFGAQRGRPEHVGAGLRALAHVASM</sequence>
<evidence type="ECO:0000313" key="2">
    <source>
        <dbReference type="EMBL" id="AKF03873.1"/>
    </source>
</evidence>
<dbReference type="InterPro" id="IPR002575">
    <property type="entry name" value="Aminoglycoside_PTrfase"/>
</dbReference>
<dbReference type="SUPFAM" id="SSF56112">
    <property type="entry name" value="Protein kinase-like (PK-like)"/>
    <property type="match status" value="1"/>
</dbReference>
<dbReference type="Pfam" id="PF01636">
    <property type="entry name" value="APH"/>
    <property type="match status" value="1"/>
</dbReference>
<reference evidence="2 3" key="1">
    <citation type="submission" date="2015-03" db="EMBL/GenBank/DDBJ databases">
        <title>Genome assembly of Sandaracinus amylolyticus DSM 53668.</title>
        <authorList>
            <person name="Sharma G."/>
            <person name="Subramanian S."/>
        </authorList>
    </citation>
    <scope>NUCLEOTIDE SEQUENCE [LARGE SCALE GENOMIC DNA]</scope>
    <source>
        <strain evidence="2 3">DSM 53668</strain>
    </source>
</reference>
<dbReference type="PANTHER" id="PTHR21310">
    <property type="entry name" value="AMINOGLYCOSIDE PHOSPHOTRANSFERASE-RELATED-RELATED"/>
    <property type="match status" value="1"/>
</dbReference>
<keyword evidence="3" id="KW-1185">Reference proteome</keyword>
<dbReference type="GO" id="GO:0016740">
    <property type="term" value="F:transferase activity"/>
    <property type="evidence" value="ECO:0007669"/>
    <property type="project" value="UniProtKB-KW"/>
</dbReference>